<evidence type="ECO:0000313" key="6">
    <source>
        <dbReference type="Proteomes" id="UP000465785"/>
    </source>
</evidence>
<dbReference type="Gene3D" id="2.60.40.10">
    <property type="entry name" value="Immunoglobulins"/>
    <property type="match status" value="1"/>
</dbReference>
<name>A0A9W4BCM0_9MYCO</name>
<dbReference type="InterPro" id="IPR036881">
    <property type="entry name" value="Glyco_hydro_3_C_sf"/>
</dbReference>
<feature type="domain" description="Fibronectin type III-like" evidence="4">
    <location>
        <begin position="628"/>
        <end position="694"/>
    </location>
</feature>
<protein>
    <submittedName>
        <fullName evidence="5">Glycosyl hydrolase</fullName>
    </submittedName>
</protein>
<dbReference type="Proteomes" id="UP000465785">
    <property type="component" value="Chromosome"/>
</dbReference>
<dbReference type="InterPro" id="IPR026891">
    <property type="entry name" value="Fn3-like"/>
</dbReference>
<dbReference type="Pfam" id="PF00933">
    <property type="entry name" value="Glyco_hydro_3"/>
    <property type="match status" value="1"/>
</dbReference>
<sequence length="724" mass="78623">MTGTHFAGVVDAVRRGEKTSDVATAELLATLTDKELLWLLDGDKALLESVVDGARTRTNFLAVTAGRIDRVGIPGLRFTDGPRGVGIAPATSFPVAIARAATWDVDVERCVGAAIGAEARALGANFWGGLCINVAPFPGWGRAQESYGEDPFLLGEMGSAAIEGARPWVITSVKHFALNSMEEARFQIDVRVPEDVLHERYLPHFRRTVEAGVDSVMSAYNSVNGQWAGENRHLLTEILRDQWGFTGFVHTDWVWGLRHPVESVAAGQDVEMPFRQQRAHALPAALRSGELKRDDVLRACARILRTQIEFAGRARPTPPRSVVAGAEHRALAREVAHRATVLLRNESVDGTPLLPLDEQTLRRVAVLGRLADRPNLGDTGSSNVRPRNTVSVLQGLREQLGSHRVVTTDPGDADVAVVVVGLTPKDEGEALIALGPDTMQLFGGIMRRPRVAKIVSAVFNFSQRWWTFGGDRSDLRLHDEDVALIRAVAATNPRTVVIVIGGGTVVVDPWDRDVAALLMAWYPGMEGGRALADVLLGDAEPTGRMPVTIPRQQSQLPQVDWRARAVTYDRWWGQRKLDHDDVRAAYPLGFGLGYTTFTTTDLTLGPVHDESFEARVTVTNTGDRDGRHVVQVYAVRPVDGRPVRHLVGFSSIAVPTGASTSVAVQCSTRPLQRWNPDGFVLDDGDITVEAGAYSGDPDACRIPLGPLTSEPANDDRAATTGTME</sequence>
<keyword evidence="6" id="KW-1185">Reference proteome</keyword>
<dbReference type="InterPro" id="IPR002772">
    <property type="entry name" value="Glyco_hydro_3_C"/>
</dbReference>
<dbReference type="PRINTS" id="PR00133">
    <property type="entry name" value="GLHYDRLASE3"/>
</dbReference>
<dbReference type="RefSeq" id="WP_163731987.1">
    <property type="nucleotide sequence ID" value="NZ_AP022601.1"/>
</dbReference>
<accession>A0A9W4BCM0</accession>
<organism evidence="5 6">
    <name type="scientific">Mycobacterium gallinarum</name>
    <dbReference type="NCBI Taxonomy" id="39689"/>
    <lineage>
        <taxon>Bacteria</taxon>
        <taxon>Bacillati</taxon>
        <taxon>Actinomycetota</taxon>
        <taxon>Actinomycetes</taxon>
        <taxon>Mycobacteriales</taxon>
        <taxon>Mycobacteriaceae</taxon>
        <taxon>Mycobacterium</taxon>
    </lineage>
</organism>
<dbReference type="PANTHER" id="PTHR42715:SF3">
    <property type="entry name" value="BETA-GLUCOSIDASE B-RELATED"/>
    <property type="match status" value="1"/>
</dbReference>
<dbReference type="Gene3D" id="3.40.50.1700">
    <property type="entry name" value="Glycoside hydrolase family 3 C-terminal domain"/>
    <property type="match status" value="1"/>
</dbReference>
<dbReference type="InterPro" id="IPR050288">
    <property type="entry name" value="Cellulose_deg_GH3"/>
</dbReference>
<evidence type="ECO:0000256" key="1">
    <source>
        <dbReference type="ARBA" id="ARBA00005336"/>
    </source>
</evidence>
<feature type="region of interest" description="Disordered" evidence="3">
    <location>
        <begin position="704"/>
        <end position="724"/>
    </location>
</feature>
<dbReference type="EMBL" id="AP022601">
    <property type="protein sequence ID" value="BBY94398.1"/>
    <property type="molecule type" value="Genomic_DNA"/>
</dbReference>
<gene>
    <name evidence="5" type="ORF">MGALJ_40670</name>
</gene>
<dbReference type="GO" id="GO:0009251">
    <property type="term" value="P:glucan catabolic process"/>
    <property type="evidence" value="ECO:0007669"/>
    <property type="project" value="TreeGrafter"/>
</dbReference>
<dbReference type="InterPro" id="IPR036962">
    <property type="entry name" value="Glyco_hydro_3_N_sf"/>
</dbReference>
<dbReference type="KEGG" id="mgau:MGALJ_40670"/>
<reference evidence="5 6" key="1">
    <citation type="journal article" date="2019" name="Emerg. Microbes Infect.">
        <title>Comprehensive subspecies identification of 175 nontuberculous mycobacteria species based on 7547 genomic profiles.</title>
        <authorList>
            <person name="Matsumoto Y."/>
            <person name="Kinjo T."/>
            <person name="Motooka D."/>
            <person name="Nabeya D."/>
            <person name="Jung N."/>
            <person name="Uechi K."/>
            <person name="Horii T."/>
            <person name="Iida T."/>
            <person name="Fujita J."/>
            <person name="Nakamura S."/>
        </authorList>
    </citation>
    <scope>NUCLEOTIDE SEQUENCE [LARGE SCALE GENOMIC DNA]</scope>
    <source>
        <strain evidence="5 6">JCM 6399</strain>
    </source>
</reference>
<dbReference type="Pfam" id="PF14310">
    <property type="entry name" value="Fn3-like"/>
    <property type="match status" value="1"/>
</dbReference>
<evidence type="ECO:0000256" key="2">
    <source>
        <dbReference type="ARBA" id="ARBA00022801"/>
    </source>
</evidence>
<dbReference type="SMART" id="SM01217">
    <property type="entry name" value="Fn3_like"/>
    <property type="match status" value="1"/>
</dbReference>
<dbReference type="PANTHER" id="PTHR42715">
    <property type="entry name" value="BETA-GLUCOSIDASE"/>
    <property type="match status" value="1"/>
</dbReference>
<dbReference type="InterPro" id="IPR013783">
    <property type="entry name" value="Ig-like_fold"/>
</dbReference>
<evidence type="ECO:0000313" key="5">
    <source>
        <dbReference type="EMBL" id="BBY94398.1"/>
    </source>
</evidence>
<dbReference type="Gene3D" id="3.20.20.300">
    <property type="entry name" value="Glycoside hydrolase, family 3, N-terminal domain"/>
    <property type="match status" value="1"/>
</dbReference>
<evidence type="ECO:0000256" key="3">
    <source>
        <dbReference type="SAM" id="MobiDB-lite"/>
    </source>
</evidence>
<keyword evidence="2 5" id="KW-0378">Hydrolase</keyword>
<dbReference type="AlphaFoldDB" id="A0A9W4BCM0"/>
<dbReference type="SUPFAM" id="SSF52279">
    <property type="entry name" value="Beta-D-glucan exohydrolase, C-terminal domain"/>
    <property type="match status" value="1"/>
</dbReference>
<proteinExistence type="inferred from homology"/>
<dbReference type="GO" id="GO:0008422">
    <property type="term" value="F:beta-glucosidase activity"/>
    <property type="evidence" value="ECO:0007669"/>
    <property type="project" value="TreeGrafter"/>
</dbReference>
<dbReference type="Pfam" id="PF01915">
    <property type="entry name" value="Glyco_hydro_3_C"/>
    <property type="match status" value="1"/>
</dbReference>
<dbReference type="InterPro" id="IPR017853">
    <property type="entry name" value="GH"/>
</dbReference>
<evidence type="ECO:0000259" key="4">
    <source>
        <dbReference type="SMART" id="SM01217"/>
    </source>
</evidence>
<comment type="similarity">
    <text evidence="1">Belongs to the glycosyl hydrolase 3 family.</text>
</comment>
<dbReference type="InterPro" id="IPR001764">
    <property type="entry name" value="Glyco_hydro_3_N"/>
</dbReference>
<dbReference type="SUPFAM" id="SSF51445">
    <property type="entry name" value="(Trans)glycosidases"/>
    <property type="match status" value="1"/>
</dbReference>